<dbReference type="Proteomes" id="UP000001654">
    <property type="component" value="Chromosome"/>
</dbReference>
<accession>D5BGY9</accession>
<keyword evidence="2" id="KW-1185">Reference proteome</keyword>
<evidence type="ECO:0000313" key="2">
    <source>
        <dbReference type="Proteomes" id="UP000001654"/>
    </source>
</evidence>
<proteinExistence type="predicted"/>
<reference evidence="1 2" key="1">
    <citation type="journal article" date="2010" name="BMC Genomics">
        <title>The complete genome of Zunongwangia profunda SM-A87 reveals its adaptation to the deep-sea environment and ecological role in sedimentary organic nitrogen degradation.</title>
        <authorList>
            <person name="Qin Q.L."/>
            <person name="Zhang X.Y."/>
            <person name="Wang X.M."/>
            <person name="Liu G.M."/>
            <person name="Chen X.L."/>
            <person name="Xie B.B."/>
            <person name="Dang H.Y."/>
            <person name="Zhou B.C."/>
            <person name="Yu J."/>
            <person name="Zhang Y.Z."/>
        </authorList>
    </citation>
    <scope>NUCLEOTIDE SEQUENCE [LARGE SCALE GENOMIC DNA]</scope>
    <source>
        <strain evidence="2">DSM 18752 / CCTCC AB 206139 / SM-A87</strain>
    </source>
</reference>
<dbReference type="KEGG" id="zpr:ZPR_3001"/>
<dbReference type="STRING" id="655815.ZPR_3001"/>
<protein>
    <submittedName>
        <fullName evidence="1">Uncharacterized protein</fullName>
    </submittedName>
</protein>
<organism evidence="1 2">
    <name type="scientific">Zunongwangia profunda (strain DSM 18752 / CCTCC AB 206139 / SM-A87)</name>
    <name type="common">Wangia profunda</name>
    <dbReference type="NCBI Taxonomy" id="655815"/>
    <lineage>
        <taxon>Bacteria</taxon>
        <taxon>Pseudomonadati</taxon>
        <taxon>Bacteroidota</taxon>
        <taxon>Flavobacteriia</taxon>
        <taxon>Flavobacteriales</taxon>
        <taxon>Flavobacteriaceae</taxon>
        <taxon>Zunongwangia</taxon>
    </lineage>
</organism>
<sequence>MNIESLKNKLALLDIPKIYSISKEENSKFCLVQENNFWFFFKLENNKRKFLKFFENEIDATTFFLNFMEDNFKIEKEITFIASLAYKDIFLINNFNIWDMEWNPLNRSFLVKDPKYHNMHLFDTYEFRIHNEKAITLIAGEFSNNIWGFYNLTFNY</sequence>
<gene>
    <name evidence="1" type="ordered locus">ZPR_3001</name>
</gene>
<dbReference type="AlphaFoldDB" id="D5BGY9"/>
<dbReference type="OrthoDB" id="1263065at2"/>
<dbReference type="EMBL" id="CP001650">
    <property type="protein sequence ID" value="ADF53320.1"/>
    <property type="molecule type" value="Genomic_DNA"/>
</dbReference>
<evidence type="ECO:0000313" key="1">
    <source>
        <dbReference type="EMBL" id="ADF53320.1"/>
    </source>
</evidence>
<dbReference type="RefSeq" id="WP_013072417.1">
    <property type="nucleotide sequence ID" value="NC_014041.1"/>
</dbReference>
<dbReference type="HOGENOM" id="CLU_1685917_0_0_10"/>
<name>D5BGY9_ZUNPS</name>